<proteinExistence type="predicted"/>
<evidence type="ECO:0000256" key="1">
    <source>
        <dbReference type="SAM" id="MobiDB-lite"/>
    </source>
</evidence>
<sequence>MGQFSSHAFVLGCGAAAGPAPPSLASGAGSAGRPAPASRPARPRQPVRGLSGAVLVATAAAAACGTRRGRRRRAQLRAKGKAAGEATVTVRPTFDFAFWAENAEEEQGPVVLTTLLSKSGDAEGAAKYQQQLDDHRHAQAEATITIGQATQRVEEQAEAQRRKEELPRQFTEAAKACFSDVKTHNGCGCEDRMLDPNGSYDSSGSEAEGAGVMRGDCREETSGGVTSPGQGPNTSFELPSTFAKLAPGDDATGLPAHHAQGQRPPVGPLGRRRDSLADVQWARACEGNLLDSDDSGIEGNGARIYVGQGGGDSQEDIMQHLYIDDRSIFSSANHGRCDGREGIIEHLSFDDCRDEERGD</sequence>
<accession>A0ABN9WHW9</accession>
<comment type="caution">
    <text evidence="2">The sequence shown here is derived from an EMBL/GenBank/DDBJ whole genome shotgun (WGS) entry which is preliminary data.</text>
</comment>
<dbReference type="Proteomes" id="UP001189429">
    <property type="component" value="Unassembled WGS sequence"/>
</dbReference>
<evidence type="ECO:0000313" key="2">
    <source>
        <dbReference type="EMBL" id="CAK0886083.1"/>
    </source>
</evidence>
<reference evidence="2" key="1">
    <citation type="submission" date="2023-10" db="EMBL/GenBank/DDBJ databases">
        <authorList>
            <person name="Chen Y."/>
            <person name="Shah S."/>
            <person name="Dougan E. K."/>
            <person name="Thang M."/>
            <person name="Chan C."/>
        </authorList>
    </citation>
    <scope>NUCLEOTIDE SEQUENCE [LARGE SCALE GENOMIC DNA]</scope>
</reference>
<feature type="region of interest" description="Disordered" evidence="1">
    <location>
        <begin position="21"/>
        <end position="50"/>
    </location>
</feature>
<evidence type="ECO:0008006" key="4">
    <source>
        <dbReference type="Google" id="ProtNLM"/>
    </source>
</evidence>
<feature type="compositionally biased region" description="Polar residues" evidence="1">
    <location>
        <begin position="223"/>
        <end position="238"/>
    </location>
</feature>
<evidence type="ECO:0000313" key="3">
    <source>
        <dbReference type="Proteomes" id="UP001189429"/>
    </source>
</evidence>
<keyword evidence="3" id="KW-1185">Reference proteome</keyword>
<feature type="compositionally biased region" description="Low complexity" evidence="1">
    <location>
        <begin position="21"/>
        <end position="40"/>
    </location>
</feature>
<protein>
    <recommendedName>
        <fullName evidence="4">Pectate lyase</fullName>
    </recommendedName>
</protein>
<organism evidence="2 3">
    <name type="scientific">Prorocentrum cordatum</name>
    <dbReference type="NCBI Taxonomy" id="2364126"/>
    <lineage>
        <taxon>Eukaryota</taxon>
        <taxon>Sar</taxon>
        <taxon>Alveolata</taxon>
        <taxon>Dinophyceae</taxon>
        <taxon>Prorocentrales</taxon>
        <taxon>Prorocentraceae</taxon>
        <taxon>Prorocentrum</taxon>
    </lineage>
</organism>
<feature type="region of interest" description="Disordered" evidence="1">
    <location>
        <begin position="198"/>
        <end position="273"/>
    </location>
</feature>
<gene>
    <name evidence="2" type="ORF">PCOR1329_LOCUS67518</name>
</gene>
<dbReference type="EMBL" id="CAUYUJ010018754">
    <property type="protein sequence ID" value="CAK0886083.1"/>
    <property type="molecule type" value="Genomic_DNA"/>
</dbReference>
<name>A0ABN9WHW9_9DINO</name>